<accession>A0A5B7JX41</accession>
<sequence length="66" mass="7500">MNDTQCSPPLLAHGCLANSVPRTLLRHGQEVYKAAFHLISPRLQLLRQDPIDWDSPAQLSDFVRNF</sequence>
<proteinExistence type="predicted"/>
<evidence type="ECO:0000313" key="1">
    <source>
        <dbReference type="EMBL" id="MPC99389.1"/>
    </source>
</evidence>
<dbReference type="Proteomes" id="UP000324222">
    <property type="component" value="Unassembled WGS sequence"/>
</dbReference>
<dbReference type="EMBL" id="VSRR010118164">
    <property type="protein sequence ID" value="MPC99389.1"/>
    <property type="molecule type" value="Genomic_DNA"/>
</dbReference>
<gene>
    <name evidence="1" type="ORF">E2C01_094800</name>
</gene>
<comment type="caution">
    <text evidence="1">The sequence shown here is derived from an EMBL/GenBank/DDBJ whole genome shotgun (WGS) entry which is preliminary data.</text>
</comment>
<keyword evidence="2" id="KW-1185">Reference proteome</keyword>
<dbReference type="AlphaFoldDB" id="A0A5B7JX41"/>
<organism evidence="1 2">
    <name type="scientific">Portunus trituberculatus</name>
    <name type="common">Swimming crab</name>
    <name type="synonym">Neptunus trituberculatus</name>
    <dbReference type="NCBI Taxonomy" id="210409"/>
    <lineage>
        <taxon>Eukaryota</taxon>
        <taxon>Metazoa</taxon>
        <taxon>Ecdysozoa</taxon>
        <taxon>Arthropoda</taxon>
        <taxon>Crustacea</taxon>
        <taxon>Multicrustacea</taxon>
        <taxon>Malacostraca</taxon>
        <taxon>Eumalacostraca</taxon>
        <taxon>Eucarida</taxon>
        <taxon>Decapoda</taxon>
        <taxon>Pleocyemata</taxon>
        <taxon>Brachyura</taxon>
        <taxon>Eubrachyura</taxon>
        <taxon>Portunoidea</taxon>
        <taxon>Portunidae</taxon>
        <taxon>Portuninae</taxon>
        <taxon>Portunus</taxon>
    </lineage>
</organism>
<name>A0A5B7JX41_PORTR</name>
<protein>
    <submittedName>
        <fullName evidence="1">Uncharacterized protein</fullName>
    </submittedName>
</protein>
<evidence type="ECO:0000313" key="2">
    <source>
        <dbReference type="Proteomes" id="UP000324222"/>
    </source>
</evidence>
<reference evidence="1 2" key="1">
    <citation type="submission" date="2019-05" db="EMBL/GenBank/DDBJ databases">
        <title>Another draft genome of Portunus trituberculatus and its Hox gene families provides insights of decapod evolution.</title>
        <authorList>
            <person name="Jeong J.-H."/>
            <person name="Song I."/>
            <person name="Kim S."/>
            <person name="Choi T."/>
            <person name="Kim D."/>
            <person name="Ryu S."/>
            <person name="Kim W."/>
        </authorList>
    </citation>
    <scope>NUCLEOTIDE SEQUENCE [LARGE SCALE GENOMIC DNA]</scope>
    <source>
        <tissue evidence="1">Muscle</tissue>
    </source>
</reference>